<keyword evidence="3" id="KW-0574">Periplasm</keyword>
<dbReference type="OrthoDB" id="9787373at2"/>
<comment type="subcellular location">
    <subcellularLocation>
        <location evidence="1">Periplasm</location>
    </subcellularLocation>
</comment>
<sequence>MASGFRKLKMQLAALSRRFGSARVRKPNCQARYVAGCPDRLLIAPQDLRTTDPTLADDIYAGLFVFAGQVENCDGHSPFAHISRSQDWTRELHGFRWLRHLRASSTPLTKSNAQILVDDWIKRSRQHAPQAWELDVTAHRVMAWLNNSPLILQNADHDFYRQFIRALYLQIRYLRASFQSSPKNEIRLFILMAELAGWLALSGKERYVKATAKRLVSELEDQILPDGGHVSRNSMVLIQCLLELLPLRQAFLARDMVPPDGLLDAIERMMPMLRFFRHPSGEMAHFNGAGATPADLLATILAYDETRGAPVANASFSGYHRLEAGPMLALFDYGDRPPLEQSVQAHAGTFAFELSIGQSPLVVNCGAPSNRHENWRELARSTAAHSTMIVQDTNTCEFGTRIADLHGRPILVGPGSIYCERTLEHGQETITAHHDAYAAQFGIRHNRKLWMAIDGRRLDGQDALLPRGSGIKRGQDAYAIRFHLHPSVHVELNAEEDRAYFALSNGEIWHFVCQDSHIVLEESVFLSDIHGIRPTKQLVLHGHASHISSIHWYFERVSFAQPNAE</sequence>
<dbReference type="Proteomes" id="UP000219439">
    <property type="component" value="Unassembled WGS sequence"/>
</dbReference>
<evidence type="ECO:0000256" key="1">
    <source>
        <dbReference type="ARBA" id="ARBA00004418"/>
    </source>
</evidence>
<dbReference type="PANTHER" id="PTHR39210:SF1">
    <property type="entry name" value="HEPARIN-SULFATE LYASE"/>
    <property type="match status" value="1"/>
</dbReference>
<proteinExistence type="predicted"/>
<evidence type="ECO:0000313" key="7">
    <source>
        <dbReference type="Proteomes" id="UP000219439"/>
    </source>
</evidence>
<keyword evidence="7" id="KW-1185">Reference proteome</keyword>
<evidence type="ECO:0000256" key="4">
    <source>
        <dbReference type="ARBA" id="ARBA00023239"/>
    </source>
</evidence>
<dbReference type="Gene3D" id="2.70.98.70">
    <property type="match status" value="1"/>
</dbReference>
<organism evidence="6 7">
    <name type="scientific">Cohaesibacter gelatinilyticus</name>
    <dbReference type="NCBI Taxonomy" id="372072"/>
    <lineage>
        <taxon>Bacteria</taxon>
        <taxon>Pseudomonadati</taxon>
        <taxon>Pseudomonadota</taxon>
        <taxon>Alphaproteobacteria</taxon>
        <taxon>Hyphomicrobiales</taxon>
        <taxon>Cohaesibacteraceae</taxon>
    </lineage>
</organism>
<dbReference type="GO" id="GO:0042597">
    <property type="term" value="C:periplasmic space"/>
    <property type="evidence" value="ECO:0007669"/>
    <property type="project" value="UniProtKB-SubCell"/>
</dbReference>
<dbReference type="Gene3D" id="1.50.10.100">
    <property type="entry name" value="Chondroitin AC/alginate lyase"/>
    <property type="match status" value="1"/>
</dbReference>
<keyword evidence="4" id="KW-0456">Lyase</keyword>
<dbReference type="RefSeq" id="WP_097154155.1">
    <property type="nucleotide sequence ID" value="NZ_OBEL01000003.1"/>
</dbReference>
<dbReference type="Pfam" id="PF07940">
    <property type="entry name" value="Hepar_II_III_C"/>
    <property type="match status" value="1"/>
</dbReference>
<evidence type="ECO:0000256" key="2">
    <source>
        <dbReference type="ARBA" id="ARBA00022729"/>
    </source>
</evidence>
<dbReference type="GO" id="GO:0016829">
    <property type="term" value="F:lyase activity"/>
    <property type="evidence" value="ECO:0007669"/>
    <property type="project" value="UniProtKB-KW"/>
</dbReference>
<evidence type="ECO:0000259" key="5">
    <source>
        <dbReference type="Pfam" id="PF07940"/>
    </source>
</evidence>
<gene>
    <name evidence="6" type="ORF">SAMN06265368_2855</name>
</gene>
<protein>
    <submittedName>
        <fullName evidence="6">Uncharacterized conserved protein, heparinase superfamily</fullName>
    </submittedName>
</protein>
<dbReference type="AlphaFoldDB" id="A0A285PER7"/>
<keyword evidence="2" id="KW-0732">Signal</keyword>
<accession>A0A285PER7</accession>
<dbReference type="InterPro" id="IPR008929">
    <property type="entry name" value="Chondroitin_lyas"/>
</dbReference>
<name>A0A285PER7_9HYPH</name>
<feature type="domain" description="Heparinase II/III-like C-terminal" evidence="5">
    <location>
        <begin position="307"/>
        <end position="552"/>
    </location>
</feature>
<dbReference type="PANTHER" id="PTHR39210">
    <property type="entry name" value="HEPARIN-SULFATE LYASE"/>
    <property type="match status" value="1"/>
</dbReference>
<reference evidence="6 7" key="1">
    <citation type="submission" date="2017-09" db="EMBL/GenBank/DDBJ databases">
        <authorList>
            <person name="Ehlers B."/>
            <person name="Leendertz F.H."/>
        </authorList>
    </citation>
    <scope>NUCLEOTIDE SEQUENCE [LARGE SCALE GENOMIC DNA]</scope>
    <source>
        <strain evidence="6 7">DSM 18289</strain>
    </source>
</reference>
<evidence type="ECO:0000313" key="6">
    <source>
        <dbReference type="EMBL" id="SNZ19763.1"/>
    </source>
</evidence>
<dbReference type="EMBL" id="OBEL01000003">
    <property type="protein sequence ID" value="SNZ19763.1"/>
    <property type="molecule type" value="Genomic_DNA"/>
</dbReference>
<evidence type="ECO:0000256" key="3">
    <source>
        <dbReference type="ARBA" id="ARBA00022764"/>
    </source>
</evidence>
<dbReference type="InterPro" id="IPR012480">
    <property type="entry name" value="Hepar_II_III_C"/>
</dbReference>